<evidence type="ECO:0000256" key="1">
    <source>
        <dbReference type="ARBA" id="ARBA00004167"/>
    </source>
</evidence>
<dbReference type="OrthoDB" id="4062651at2759"/>
<reference evidence="12" key="1">
    <citation type="submission" date="2021-03" db="EMBL/GenBank/DDBJ databases">
        <authorList>
            <person name="Li Z."/>
            <person name="Yang C."/>
        </authorList>
    </citation>
    <scope>NUCLEOTIDE SEQUENCE</scope>
    <source>
        <strain evidence="12">Dzin_1.0</strain>
        <tissue evidence="12">Leaf</tissue>
    </source>
</reference>
<keyword evidence="4" id="KW-0732">Signal</keyword>
<dbReference type="Pfam" id="PF00069">
    <property type="entry name" value="Pkinase"/>
    <property type="match status" value="1"/>
</dbReference>
<dbReference type="Pfam" id="PF13855">
    <property type="entry name" value="LRR_8"/>
    <property type="match status" value="1"/>
</dbReference>
<feature type="domain" description="Protein kinase" evidence="11">
    <location>
        <begin position="315"/>
        <end position="615"/>
    </location>
</feature>
<dbReference type="InterPro" id="IPR001611">
    <property type="entry name" value="Leu-rich_rpt"/>
</dbReference>
<dbReference type="FunFam" id="3.80.10.10:FF:000041">
    <property type="entry name" value="LRR receptor-like serine/threonine-protein kinase ERECTA"/>
    <property type="match status" value="1"/>
</dbReference>
<evidence type="ECO:0000256" key="3">
    <source>
        <dbReference type="ARBA" id="ARBA00022692"/>
    </source>
</evidence>
<dbReference type="PROSITE" id="PS00108">
    <property type="entry name" value="PROTEIN_KINASE_ST"/>
    <property type="match status" value="1"/>
</dbReference>
<dbReference type="InterPro" id="IPR051824">
    <property type="entry name" value="LRR_Rcpt-Like_S/T_Kinase"/>
</dbReference>
<dbReference type="InterPro" id="IPR000719">
    <property type="entry name" value="Prot_kinase_dom"/>
</dbReference>
<evidence type="ECO:0000259" key="11">
    <source>
        <dbReference type="PROSITE" id="PS50011"/>
    </source>
</evidence>
<dbReference type="InterPro" id="IPR032675">
    <property type="entry name" value="LRR_dom_sf"/>
</dbReference>
<accession>A0A9D5DG46</accession>
<dbReference type="AlphaFoldDB" id="A0A9D5DG46"/>
<evidence type="ECO:0000256" key="10">
    <source>
        <dbReference type="SAM" id="Phobius"/>
    </source>
</evidence>
<evidence type="ECO:0000256" key="9">
    <source>
        <dbReference type="ARBA" id="ARBA00023180"/>
    </source>
</evidence>
<keyword evidence="6 10" id="KW-1133">Transmembrane helix</keyword>
<proteinExistence type="predicted"/>
<evidence type="ECO:0000313" key="12">
    <source>
        <dbReference type="EMBL" id="KAJ0989442.1"/>
    </source>
</evidence>
<keyword evidence="5" id="KW-0677">Repeat</keyword>
<dbReference type="PROSITE" id="PS51450">
    <property type="entry name" value="LRR"/>
    <property type="match status" value="1"/>
</dbReference>
<dbReference type="InterPro" id="IPR025875">
    <property type="entry name" value="Leu-rich_rpt_4"/>
</dbReference>
<dbReference type="SUPFAM" id="SSF56112">
    <property type="entry name" value="Protein kinase-like (PK-like)"/>
    <property type="match status" value="1"/>
</dbReference>
<keyword evidence="13" id="KW-1185">Reference proteome</keyword>
<reference evidence="12" key="2">
    <citation type="journal article" date="2022" name="Hortic Res">
        <title>The genome of Dioscorea zingiberensis sheds light on the biosynthesis, origin and evolution of the medicinally important diosgenin saponins.</title>
        <authorList>
            <person name="Li Y."/>
            <person name="Tan C."/>
            <person name="Li Z."/>
            <person name="Guo J."/>
            <person name="Li S."/>
            <person name="Chen X."/>
            <person name="Wang C."/>
            <person name="Dai X."/>
            <person name="Yang H."/>
            <person name="Song W."/>
            <person name="Hou L."/>
            <person name="Xu J."/>
            <person name="Tong Z."/>
            <person name="Xu A."/>
            <person name="Yuan X."/>
            <person name="Wang W."/>
            <person name="Yang Q."/>
            <person name="Chen L."/>
            <person name="Sun Z."/>
            <person name="Wang K."/>
            <person name="Pan B."/>
            <person name="Chen J."/>
            <person name="Bao Y."/>
            <person name="Liu F."/>
            <person name="Qi X."/>
            <person name="Gang D.R."/>
            <person name="Wen J."/>
            <person name="Li J."/>
        </authorList>
    </citation>
    <scope>NUCLEOTIDE SEQUENCE</scope>
    <source>
        <strain evidence="12">Dzin_1.0</strain>
    </source>
</reference>
<name>A0A9D5DG46_9LILI</name>
<evidence type="ECO:0000256" key="4">
    <source>
        <dbReference type="ARBA" id="ARBA00022729"/>
    </source>
</evidence>
<dbReference type="GO" id="GO:0004672">
    <property type="term" value="F:protein kinase activity"/>
    <property type="evidence" value="ECO:0007669"/>
    <property type="project" value="InterPro"/>
</dbReference>
<dbReference type="Pfam" id="PF12799">
    <property type="entry name" value="LRR_4"/>
    <property type="match status" value="1"/>
</dbReference>
<dbReference type="FunFam" id="1.10.510.10:FF:000479">
    <property type="entry name" value="Leucine-rich repeat receptor-like protein kinase"/>
    <property type="match status" value="1"/>
</dbReference>
<gene>
    <name evidence="12" type="ORF">J5N97_007798</name>
</gene>
<organism evidence="12 13">
    <name type="scientific">Dioscorea zingiberensis</name>
    <dbReference type="NCBI Taxonomy" id="325984"/>
    <lineage>
        <taxon>Eukaryota</taxon>
        <taxon>Viridiplantae</taxon>
        <taxon>Streptophyta</taxon>
        <taxon>Embryophyta</taxon>
        <taxon>Tracheophyta</taxon>
        <taxon>Spermatophyta</taxon>
        <taxon>Magnoliopsida</taxon>
        <taxon>Liliopsida</taxon>
        <taxon>Dioscoreales</taxon>
        <taxon>Dioscoreaceae</taxon>
        <taxon>Dioscorea</taxon>
    </lineage>
</organism>
<comment type="caution">
    <text evidence="12">The sequence shown here is derived from an EMBL/GenBank/DDBJ whole genome shotgun (WGS) entry which is preliminary data.</text>
</comment>
<keyword evidence="9" id="KW-0325">Glycoprotein</keyword>
<evidence type="ECO:0000256" key="7">
    <source>
        <dbReference type="ARBA" id="ARBA00023136"/>
    </source>
</evidence>
<evidence type="ECO:0000256" key="8">
    <source>
        <dbReference type="ARBA" id="ARBA00023170"/>
    </source>
</evidence>
<dbReference type="InterPro" id="IPR011009">
    <property type="entry name" value="Kinase-like_dom_sf"/>
</dbReference>
<dbReference type="EMBL" id="JAGGNH010000001">
    <property type="protein sequence ID" value="KAJ0989442.1"/>
    <property type="molecule type" value="Genomic_DNA"/>
</dbReference>
<keyword evidence="8" id="KW-0675">Receptor</keyword>
<dbReference type="SUPFAM" id="SSF52058">
    <property type="entry name" value="L domain-like"/>
    <property type="match status" value="1"/>
</dbReference>
<protein>
    <recommendedName>
        <fullName evidence="11">Protein kinase domain-containing protein</fullName>
    </recommendedName>
</protein>
<dbReference type="GO" id="GO:0016020">
    <property type="term" value="C:membrane"/>
    <property type="evidence" value="ECO:0007669"/>
    <property type="project" value="UniProtKB-SubCell"/>
</dbReference>
<dbReference type="PROSITE" id="PS50011">
    <property type="entry name" value="PROTEIN_KINASE_DOM"/>
    <property type="match status" value="1"/>
</dbReference>
<dbReference type="PANTHER" id="PTHR48006">
    <property type="entry name" value="LEUCINE-RICH REPEAT-CONTAINING PROTEIN DDB_G0281931-RELATED"/>
    <property type="match status" value="1"/>
</dbReference>
<keyword evidence="2" id="KW-0433">Leucine-rich repeat</keyword>
<dbReference type="SMART" id="SM00220">
    <property type="entry name" value="S_TKc"/>
    <property type="match status" value="1"/>
</dbReference>
<dbReference type="GO" id="GO:0005524">
    <property type="term" value="F:ATP binding"/>
    <property type="evidence" value="ECO:0007669"/>
    <property type="project" value="InterPro"/>
</dbReference>
<dbReference type="Gene3D" id="3.80.10.10">
    <property type="entry name" value="Ribonuclease Inhibitor"/>
    <property type="match status" value="2"/>
</dbReference>
<dbReference type="InterPro" id="IPR008271">
    <property type="entry name" value="Ser/Thr_kinase_AS"/>
</dbReference>
<feature type="transmembrane region" description="Helical" evidence="10">
    <location>
        <begin position="6"/>
        <end position="24"/>
    </location>
</feature>
<sequence>MESKSGGVVLLFSVSFFFIAGLASDSDALRRLVSDLGLRQQRTHPCNTPGIGCERRGSALRVTSIDLPSGRLDGILSPSIGRLSELRELSLPGNLLSGLIPREISRCRALEILDLRGNRLSGPVPSDLSSLTSLRVLNLSSNLLTGDLDFLIALPNLEQVSLSRNLFSGQIPQSLSSLRNLISIDLSNNPDLYGESTGYGLRRSLIPKRYVFAENNNSNKSHRASTAAAIAPAPGPSASPHHHRRNRKKRVRNWLIGFLVGSISGVISGLALSVLFRMTMNCIRGRYKNPAGPSIYSPLIKRAEDLSFLEKDEGLAALELIGSGGCGQVYKGQLPPPDPSHPDVPGKLIAIKKIMKITDADAAELGGDENSKVLDKFKRQIRSEIRTVGQIRHRNLLPLLAHVPRPDCDLLVYEYMKNGSLDNAMAEGGLELDWIARHRIALGVASGLEYLHMQHSPRIIHRDLKPGNILLDDNMEARIGDFGLAKQVPDANTHMTTSNVAGTVGYIAPEYHQLLKFTDKCDIYSFGVILGVLVIGKQPSDDFFQETEEMSLVKWMRNVMRSVNPTVAIDPKLIGNGYEEQMLLVLRIACFCTADDPKERPNSKDVRCMLSQIKH</sequence>
<feature type="transmembrane region" description="Helical" evidence="10">
    <location>
        <begin position="254"/>
        <end position="276"/>
    </location>
</feature>
<evidence type="ECO:0000256" key="6">
    <source>
        <dbReference type="ARBA" id="ARBA00022989"/>
    </source>
</evidence>
<comment type="subcellular location">
    <subcellularLocation>
        <location evidence="1">Membrane</location>
        <topology evidence="1">Single-pass membrane protein</topology>
    </subcellularLocation>
</comment>
<evidence type="ECO:0000256" key="5">
    <source>
        <dbReference type="ARBA" id="ARBA00022737"/>
    </source>
</evidence>
<keyword evidence="7 10" id="KW-0472">Membrane</keyword>
<evidence type="ECO:0000313" key="13">
    <source>
        <dbReference type="Proteomes" id="UP001085076"/>
    </source>
</evidence>
<dbReference type="Proteomes" id="UP001085076">
    <property type="component" value="Miscellaneous, Linkage group lg01"/>
</dbReference>
<dbReference type="Gene3D" id="3.30.200.20">
    <property type="entry name" value="Phosphorylase Kinase, domain 1"/>
    <property type="match status" value="1"/>
</dbReference>
<evidence type="ECO:0000256" key="2">
    <source>
        <dbReference type="ARBA" id="ARBA00022614"/>
    </source>
</evidence>
<dbReference type="PANTHER" id="PTHR48006:SF92">
    <property type="entry name" value="LRR RECEPTOR-LIKE SERINE_THREONINE-PROTEIN KINASE GSO1"/>
    <property type="match status" value="1"/>
</dbReference>
<keyword evidence="3 10" id="KW-0812">Transmembrane</keyword>
<dbReference type="Gene3D" id="1.10.510.10">
    <property type="entry name" value="Transferase(Phosphotransferase) domain 1"/>
    <property type="match status" value="1"/>
</dbReference>